<name>A0A7S3PGF7_9STRA</name>
<reference evidence="3" key="1">
    <citation type="submission" date="2021-01" db="EMBL/GenBank/DDBJ databases">
        <authorList>
            <person name="Corre E."/>
            <person name="Pelletier E."/>
            <person name="Niang G."/>
            <person name="Scheremetjew M."/>
            <person name="Finn R."/>
            <person name="Kale V."/>
            <person name="Holt S."/>
            <person name="Cochrane G."/>
            <person name="Meng A."/>
            <person name="Brown T."/>
            <person name="Cohen L."/>
        </authorList>
    </citation>
    <scope>NUCLEOTIDE SEQUENCE</scope>
    <source>
        <strain evidence="3">GSBS06</strain>
    </source>
</reference>
<dbReference type="PANTHER" id="PTHR22761">
    <property type="entry name" value="CHARGED MULTIVESICULAR BODY PROTEIN"/>
    <property type="match status" value="1"/>
</dbReference>
<dbReference type="AlphaFoldDB" id="A0A7S3PGF7"/>
<feature type="region of interest" description="Disordered" evidence="2">
    <location>
        <begin position="1"/>
        <end position="32"/>
    </location>
</feature>
<dbReference type="GO" id="GO:0032511">
    <property type="term" value="P:late endosome to vacuole transport via multivesicular body sorting pathway"/>
    <property type="evidence" value="ECO:0007669"/>
    <property type="project" value="TreeGrafter"/>
</dbReference>
<evidence type="ECO:0000256" key="2">
    <source>
        <dbReference type="SAM" id="MobiDB-lite"/>
    </source>
</evidence>
<dbReference type="GO" id="GO:0006900">
    <property type="term" value="P:vesicle budding from membrane"/>
    <property type="evidence" value="ECO:0007669"/>
    <property type="project" value="TreeGrafter"/>
</dbReference>
<dbReference type="Gene3D" id="1.10.287.1060">
    <property type="entry name" value="ESAT-6-like"/>
    <property type="match status" value="1"/>
</dbReference>
<evidence type="ECO:0000313" key="3">
    <source>
        <dbReference type="EMBL" id="CAE0433959.1"/>
    </source>
</evidence>
<dbReference type="Pfam" id="PF03357">
    <property type="entry name" value="Snf7"/>
    <property type="match status" value="1"/>
</dbReference>
<proteinExistence type="predicted"/>
<dbReference type="GO" id="GO:0005771">
    <property type="term" value="C:multivesicular body"/>
    <property type="evidence" value="ECO:0007669"/>
    <property type="project" value="TreeGrafter"/>
</dbReference>
<dbReference type="InterPro" id="IPR005024">
    <property type="entry name" value="Snf7_fam"/>
</dbReference>
<organism evidence="3">
    <name type="scientific">Aplanochytrium stocchinoi</name>
    <dbReference type="NCBI Taxonomy" id="215587"/>
    <lineage>
        <taxon>Eukaryota</taxon>
        <taxon>Sar</taxon>
        <taxon>Stramenopiles</taxon>
        <taxon>Bigyra</taxon>
        <taxon>Labyrinthulomycetes</taxon>
        <taxon>Thraustochytrida</taxon>
        <taxon>Thraustochytriidae</taxon>
        <taxon>Aplanochytrium</taxon>
    </lineage>
</organism>
<dbReference type="EMBL" id="HBIN01005877">
    <property type="protein sequence ID" value="CAE0433959.1"/>
    <property type="molecule type" value="Transcribed_RNA"/>
</dbReference>
<feature type="coiled-coil region" evidence="1">
    <location>
        <begin position="33"/>
        <end position="60"/>
    </location>
</feature>
<evidence type="ECO:0008006" key="4">
    <source>
        <dbReference type="Google" id="ProtNLM"/>
    </source>
</evidence>
<feature type="compositionally biased region" description="Basic residues" evidence="2">
    <location>
        <begin position="1"/>
        <end position="17"/>
    </location>
</feature>
<accession>A0A7S3PGF7</accession>
<keyword evidence="1" id="KW-0175">Coiled coil</keyword>
<protein>
    <recommendedName>
        <fullName evidence="4">Charged multivesicular body protein 4b</fullName>
    </recommendedName>
</protein>
<evidence type="ECO:0000256" key="1">
    <source>
        <dbReference type="SAM" id="Coils"/>
    </source>
</evidence>
<gene>
    <name evidence="3" type="ORF">ASTO00021_LOCUS4271</name>
</gene>
<sequence>MFGNGARKKRAQKRNSAKRSAPVGGGNDTVHAVQELQKRIQTLEKRHKFLELKSNNMKTKARQDVANKDKSAALHKLQQKKIIDKEASTLAASILKLQEQISELQLTATTGDIVDAMRLGANAQKKLQKKLNADDVEDLLADIEDMKLDNQEVTDLLSADYADVDPDLEAEFEELMADDLEQNINIQIPAVPNTAVSSSAKEDADAEFEKLLAGLEAAPSHAPKPPVKVAETTEEQELAALEANFL</sequence>